<evidence type="ECO:0000313" key="9">
    <source>
        <dbReference type="EMBL" id="ABW66929.1"/>
    </source>
</evidence>
<dbReference type="STRING" id="96561.Dole_1122"/>
<keyword evidence="2" id="KW-0997">Cell inner membrane</keyword>
<protein>
    <submittedName>
        <fullName evidence="9">Methyl-accepting chemotaxis sensory transducer</fullName>
    </submittedName>
</protein>
<keyword evidence="3 5" id="KW-0807">Transducer</keyword>
<dbReference type="PROSITE" id="PS50111">
    <property type="entry name" value="CHEMOTAXIS_TRANSDUC_2"/>
    <property type="match status" value="1"/>
</dbReference>
<evidence type="ECO:0000256" key="6">
    <source>
        <dbReference type="SAM" id="Phobius"/>
    </source>
</evidence>
<keyword evidence="6" id="KW-0472">Membrane</keyword>
<dbReference type="GO" id="GO:0006935">
    <property type="term" value="P:chemotaxis"/>
    <property type="evidence" value="ECO:0007669"/>
    <property type="project" value="InterPro"/>
</dbReference>
<evidence type="ECO:0000256" key="3">
    <source>
        <dbReference type="ARBA" id="ARBA00023224"/>
    </source>
</evidence>
<keyword evidence="6" id="KW-1133">Transmembrane helix</keyword>
<dbReference type="InterPro" id="IPR000727">
    <property type="entry name" value="T_SNARE_dom"/>
</dbReference>
<dbReference type="OrthoDB" id="9806735at2"/>
<dbReference type="RefSeq" id="WP_012174547.1">
    <property type="nucleotide sequence ID" value="NC_009943.1"/>
</dbReference>
<evidence type="ECO:0000259" key="8">
    <source>
        <dbReference type="PROSITE" id="PS50192"/>
    </source>
</evidence>
<dbReference type="InterPro" id="IPR004090">
    <property type="entry name" value="Chemotax_Me-accpt_rcpt"/>
</dbReference>
<dbReference type="InterPro" id="IPR004089">
    <property type="entry name" value="MCPsignal_dom"/>
</dbReference>
<evidence type="ECO:0000256" key="1">
    <source>
        <dbReference type="ARBA" id="ARBA00004429"/>
    </source>
</evidence>
<feature type="domain" description="Methyl-accepting transducer" evidence="7">
    <location>
        <begin position="174"/>
        <end position="389"/>
    </location>
</feature>
<reference evidence="9 10" key="1">
    <citation type="submission" date="2007-10" db="EMBL/GenBank/DDBJ databases">
        <title>Complete sequence of Desulfococcus oleovorans Hxd3.</title>
        <authorList>
            <consortium name="US DOE Joint Genome Institute"/>
            <person name="Copeland A."/>
            <person name="Lucas S."/>
            <person name="Lapidus A."/>
            <person name="Barry K."/>
            <person name="Glavina del Rio T."/>
            <person name="Dalin E."/>
            <person name="Tice H."/>
            <person name="Pitluck S."/>
            <person name="Kiss H."/>
            <person name="Brettin T."/>
            <person name="Bruce D."/>
            <person name="Detter J.C."/>
            <person name="Han C."/>
            <person name="Schmutz J."/>
            <person name="Larimer F."/>
            <person name="Land M."/>
            <person name="Hauser L."/>
            <person name="Kyrpides N."/>
            <person name="Kim E."/>
            <person name="Wawrik B."/>
            <person name="Richardson P."/>
        </authorList>
    </citation>
    <scope>NUCLEOTIDE SEQUENCE [LARGE SCALE GENOMIC DNA]</scope>
    <source>
        <strain evidence="10">DSM 6200 / JCM 39069 / Hxd3</strain>
    </source>
</reference>
<dbReference type="PROSITE" id="PS50192">
    <property type="entry name" value="T_SNARE"/>
    <property type="match status" value="1"/>
</dbReference>
<dbReference type="PANTHER" id="PTHR32089">
    <property type="entry name" value="METHYL-ACCEPTING CHEMOTAXIS PROTEIN MCPB"/>
    <property type="match status" value="1"/>
</dbReference>
<comment type="subcellular location">
    <subcellularLocation>
        <location evidence="1">Cell inner membrane</location>
        <topology evidence="1">Multi-pass membrane protein</topology>
    </subcellularLocation>
</comment>
<gene>
    <name evidence="9" type="ordered locus">Dole_1122</name>
</gene>
<evidence type="ECO:0000313" key="10">
    <source>
        <dbReference type="Proteomes" id="UP000008561"/>
    </source>
</evidence>
<sequence length="432" mass="46368">MSFLLQVYVGFLFFSAVVFLVATRIVHKNSIVAVVGYTIIAGTVIGSLLTFAYTTGNWANRYLLAGTLVGYFLVLAVFYVGLMYYIYSRVKKPLESIIVINKGIADGDLRHKVLDFQGERELAELAASISATSSRLNSIVSGIAADVNVLAETAGTLIDRSTQLQQNAGRMKEQASAVATASEEMNTNLLSVSSSAEQSSRNINLVAAASEEMSLTINEIAKSTERARRVSGDATVQANSAYEKIWKLENSALEANTIIETINEIAEQTNLLALNATIEAARAGAAGKGFAVVADAVKQLAGRTAAAIVDVKEKLEVMAESRAETIANIVGIQRIITGLDEIVSGIAASIEQQSATTREIARNVNEADQGVAEGTRRLAESTSVSRQVNTDLSHLHEAVDQTRKTGEAVREIADRLLQMGDDIKSLVAYFRV</sequence>
<dbReference type="Gene3D" id="1.10.287.950">
    <property type="entry name" value="Methyl-accepting chemotaxis protein"/>
    <property type="match status" value="1"/>
</dbReference>
<keyword evidence="2" id="KW-1003">Cell membrane</keyword>
<keyword evidence="6" id="KW-0812">Transmembrane</keyword>
<feature type="transmembrane region" description="Helical" evidence="6">
    <location>
        <begin position="34"/>
        <end position="56"/>
    </location>
</feature>
<feature type="transmembrane region" description="Helical" evidence="6">
    <location>
        <begin position="62"/>
        <end position="87"/>
    </location>
</feature>
<feature type="domain" description="T-SNARE coiled-coil homology" evidence="8">
    <location>
        <begin position="319"/>
        <end position="381"/>
    </location>
</feature>
<organism evidence="9 10">
    <name type="scientific">Desulfosudis oleivorans (strain DSM 6200 / JCM 39069 / Hxd3)</name>
    <name type="common">Desulfococcus oleovorans</name>
    <dbReference type="NCBI Taxonomy" id="96561"/>
    <lineage>
        <taxon>Bacteria</taxon>
        <taxon>Pseudomonadati</taxon>
        <taxon>Thermodesulfobacteriota</taxon>
        <taxon>Desulfobacteria</taxon>
        <taxon>Desulfobacterales</taxon>
        <taxon>Desulfosudaceae</taxon>
        <taxon>Desulfosudis</taxon>
    </lineage>
</organism>
<keyword evidence="10" id="KW-1185">Reference proteome</keyword>
<dbReference type="SUPFAM" id="SSF58104">
    <property type="entry name" value="Methyl-accepting chemotaxis protein (MCP) signaling domain"/>
    <property type="match status" value="1"/>
</dbReference>
<evidence type="ECO:0000256" key="5">
    <source>
        <dbReference type="PROSITE-ProRule" id="PRU00284"/>
    </source>
</evidence>
<dbReference type="PRINTS" id="PR00260">
    <property type="entry name" value="CHEMTRNSDUCR"/>
</dbReference>
<feature type="transmembrane region" description="Helical" evidence="6">
    <location>
        <begin position="6"/>
        <end position="27"/>
    </location>
</feature>
<dbReference type="SMART" id="SM00283">
    <property type="entry name" value="MA"/>
    <property type="match status" value="1"/>
</dbReference>
<dbReference type="Proteomes" id="UP000008561">
    <property type="component" value="Chromosome"/>
</dbReference>
<evidence type="ECO:0000256" key="2">
    <source>
        <dbReference type="ARBA" id="ARBA00022519"/>
    </source>
</evidence>
<dbReference type="PANTHER" id="PTHR32089:SF112">
    <property type="entry name" value="LYSOZYME-LIKE PROTEIN-RELATED"/>
    <property type="match status" value="1"/>
</dbReference>
<evidence type="ECO:0000259" key="7">
    <source>
        <dbReference type="PROSITE" id="PS50111"/>
    </source>
</evidence>
<dbReference type="EMBL" id="CP000859">
    <property type="protein sequence ID" value="ABW66929.1"/>
    <property type="molecule type" value="Genomic_DNA"/>
</dbReference>
<dbReference type="GO" id="GO:0005886">
    <property type="term" value="C:plasma membrane"/>
    <property type="evidence" value="ECO:0007669"/>
    <property type="project" value="UniProtKB-SubCell"/>
</dbReference>
<name>A8ZXH1_DESOH</name>
<accession>A8ZXH1</accession>
<comment type="similarity">
    <text evidence="4">Belongs to the methyl-accepting chemotaxis (MCP) protein family.</text>
</comment>
<dbReference type="eggNOG" id="COG0840">
    <property type="taxonomic scope" value="Bacteria"/>
</dbReference>
<dbReference type="Pfam" id="PF00015">
    <property type="entry name" value="MCPsignal"/>
    <property type="match status" value="1"/>
</dbReference>
<dbReference type="AlphaFoldDB" id="A8ZXH1"/>
<dbReference type="HOGENOM" id="CLU_000445_107_27_7"/>
<dbReference type="KEGG" id="dol:Dole_1122"/>
<evidence type="ECO:0000256" key="4">
    <source>
        <dbReference type="ARBA" id="ARBA00029447"/>
    </source>
</evidence>
<proteinExistence type="inferred from homology"/>
<dbReference type="GO" id="GO:0004888">
    <property type="term" value="F:transmembrane signaling receptor activity"/>
    <property type="evidence" value="ECO:0007669"/>
    <property type="project" value="InterPro"/>
</dbReference>
<dbReference type="GO" id="GO:0007165">
    <property type="term" value="P:signal transduction"/>
    <property type="evidence" value="ECO:0007669"/>
    <property type="project" value="UniProtKB-KW"/>
</dbReference>